<evidence type="ECO:0000256" key="2">
    <source>
        <dbReference type="ARBA" id="ARBA00022723"/>
    </source>
</evidence>
<dbReference type="PANTHER" id="PTHR10458">
    <property type="entry name" value="PEPTIDE DEFORMYLASE"/>
    <property type="match status" value="1"/>
</dbReference>
<dbReference type="InterPro" id="IPR023635">
    <property type="entry name" value="Peptide_deformylase"/>
</dbReference>
<dbReference type="GO" id="GO:0006412">
    <property type="term" value="P:translation"/>
    <property type="evidence" value="ECO:0007669"/>
    <property type="project" value="UniProtKB-UniRule"/>
</dbReference>
<dbReference type="PANTHER" id="PTHR10458:SF2">
    <property type="entry name" value="PEPTIDE DEFORMYLASE, MITOCHONDRIAL"/>
    <property type="match status" value="1"/>
</dbReference>
<evidence type="ECO:0000256" key="4">
    <source>
        <dbReference type="ARBA" id="ARBA00022917"/>
    </source>
</evidence>
<dbReference type="NCBIfam" id="NF001159">
    <property type="entry name" value="PRK00150.1-3"/>
    <property type="match status" value="1"/>
</dbReference>
<dbReference type="Pfam" id="PF01327">
    <property type="entry name" value="Pep_deformylase"/>
    <property type="match status" value="1"/>
</dbReference>
<proteinExistence type="inferred from homology"/>
<keyword evidence="4 6" id="KW-0648">Protein biosynthesis</keyword>
<evidence type="ECO:0000256" key="1">
    <source>
        <dbReference type="ARBA" id="ARBA00010759"/>
    </source>
</evidence>
<evidence type="ECO:0000256" key="5">
    <source>
        <dbReference type="ARBA" id="ARBA00023004"/>
    </source>
</evidence>
<evidence type="ECO:0000313" key="7">
    <source>
        <dbReference type="EMBL" id="SDU81531.1"/>
    </source>
</evidence>
<keyword evidence="3 6" id="KW-0378">Hydrolase</keyword>
<dbReference type="AlphaFoldDB" id="A0A1H2LLQ4"/>
<evidence type="ECO:0000313" key="8">
    <source>
        <dbReference type="Proteomes" id="UP000214355"/>
    </source>
</evidence>
<dbReference type="InterPro" id="IPR036821">
    <property type="entry name" value="Peptide_deformylase_sf"/>
</dbReference>
<evidence type="ECO:0000256" key="3">
    <source>
        <dbReference type="ARBA" id="ARBA00022801"/>
    </source>
</evidence>
<dbReference type="HAMAP" id="MF_00163">
    <property type="entry name" value="Pep_deformylase"/>
    <property type="match status" value="1"/>
</dbReference>
<feature type="binding site" evidence="6">
    <location>
        <position position="89"/>
    </location>
    <ligand>
        <name>Fe cation</name>
        <dbReference type="ChEBI" id="CHEBI:24875"/>
    </ligand>
</feature>
<evidence type="ECO:0000256" key="6">
    <source>
        <dbReference type="HAMAP-Rule" id="MF_00163"/>
    </source>
</evidence>
<sequence>MSYRDIRIIGDPVLRSVCDPITRITPGIEQLVRDLMENVQEPGRAGLAANQIGVSYRAFSWNIEGNTGYILNPMIVETSDETQDGDEGCLSVPDLWYPCRRPWYARAEGIDLQGNKVVVEGEEIWGRLIQHECDHLDGYIYVDRLERHLRKEALTALRSRK</sequence>
<dbReference type="STRING" id="131112.SAMN04489737_1543"/>
<comment type="similarity">
    <text evidence="1 6">Belongs to the polypeptide deformylase family.</text>
</comment>
<dbReference type="RefSeq" id="WP_091281834.1">
    <property type="nucleotide sequence ID" value="NZ_JABAPH010000001.1"/>
</dbReference>
<dbReference type="EC" id="3.5.1.88" evidence="6"/>
<keyword evidence="8" id="KW-1185">Reference proteome</keyword>
<dbReference type="PIRSF" id="PIRSF004749">
    <property type="entry name" value="Pep_def"/>
    <property type="match status" value="1"/>
</dbReference>
<feature type="active site" evidence="6">
    <location>
        <position position="132"/>
    </location>
</feature>
<feature type="binding site" evidence="6">
    <location>
        <position position="131"/>
    </location>
    <ligand>
        <name>Fe cation</name>
        <dbReference type="ChEBI" id="CHEBI:24875"/>
    </ligand>
</feature>
<gene>
    <name evidence="6" type="primary">def</name>
    <name evidence="7" type="ORF">SAMN04489737_1543</name>
</gene>
<protein>
    <recommendedName>
        <fullName evidence="6">Peptide deformylase</fullName>
        <shortName evidence="6">PDF</shortName>
        <ecNumber evidence="6">3.5.1.88</ecNumber>
    </recommendedName>
    <alternativeName>
        <fullName evidence="6">Polypeptide deformylase</fullName>
    </alternativeName>
</protein>
<dbReference type="CDD" id="cd00487">
    <property type="entry name" value="Pep_deformylase"/>
    <property type="match status" value="1"/>
</dbReference>
<keyword evidence="5 6" id="KW-0408">Iron</keyword>
<dbReference type="GeneID" id="65345270"/>
<feature type="binding site" evidence="6">
    <location>
        <position position="135"/>
    </location>
    <ligand>
        <name>Fe cation</name>
        <dbReference type="ChEBI" id="CHEBI:24875"/>
    </ligand>
</feature>
<dbReference type="EMBL" id="LT629804">
    <property type="protein sequence ID" value="SDU81531.1"/>
    <property type="molecule type" value="Genomic_DNA"/>
</dbReference>
<dbReference type="Gene3D" id="3.90.45.10">
    <property type="entry name" value="Peptide deformylase"/>
    <property type="match status" value="1"/>
</dbReference>
<reference evidence="8" key="1">
    <citation type="submission" date="2016-10" db="EMBL/GenBank/DDBJ databases">
        <authorList>
            <person name="Varghese N."/>
            <person name="Submissions S."/>
        </authorList>
    </citation>
    <scope>NUCLEOTIDE SEQUENCE [LARGE SCALE GENOMIC DNA]</scope>
    <source>
        <strain evidence="8">DSM 10002</strain>
    </source>
</reference>
<dbReference type="GO" id="GO:0046872">
    <property type="term" value="F:metal ion binding"/>
    <property type="evidence" value="ECO:0007669"/>
    <property type="project" value="UniProtKB-KW"/>
</dbReference>
<comment type="function">
    <text evidence="6">Removes the formyl group from the N-terminal Met of newly synthesized proteins. Requires at least a dipeptide for an efficient rate of reaction. N-terminal L-methionine is a prerequisite for activity but the enzyme has broad specificity at other positions.</text>
</comment>
<organism evidence="7 8">
    <name type="scientific">Arcanobacterium phocae</name>
    <dbReference type="NCBI Taxonomy" id="131112"/>
    <lineage>
        <taxon>Bacteria</taxon>
        <taxon>Bacillati</taxon>
        <taxon>Actinomycetota</taxon>
        <taxon>Actinomycetes</taxon>
        <taxon>Actinomycetales</taxon>
        <taxon>Actinomycetaceae</taxon>
        <taxon>Arcanobacterium</taxon>
    </lineage>
</organism>
<dbReference type="PRINTS" id="PR01576">
    <property type="entry name" value="PDEFORMYLASE"/>
</dbReference>
<keyword evidence="2 6" id="KW-0479">Metal-binding</keyword>
<dbReference type="SUPFAM" id="SSF56420">
    <property type="entry name" value="Peptide deformylase"/>
    <property type="match status" value="1"/>
</dbReference>
<dbReference type="Proteomes" id="UP000214355">
    <property type="component" value="Chromosome I"/>
</dbReference>
<name>A0A1H2LLQ4_9ACTO</name>
<accession>A0A1H2LLQ4</accession>
<dbReference type="OrthoDB" id="9804313at2"/>
<comment type="cofactor">
    <cofactor evidence="6">
        <name>Fe(2+)</name>
        <dbReference type="ChEBI" id="CHEBI:29033"/>
    </cofactor>
    <text evidence="6">Binds 1 Fe(2+) ion.</text>
</comment>
<comment type="catalytic activity">
    <reaction evidence="6">
        <text>N-terminal N-formyl-L-methionyl-[peptide] + H2O = N-terminal L-methionyl-[peptide] + formate</text>
        <dbReference type="Rhea" id="RHEA:24420"/>
        <dbReference type="Rhea" id="RHEA-COMP:10639"/>
        <dbReference type="Rhea" id="RHEA-COMP:10640"/>
        <dbReference type="ChEBI" id="CHEBI:15377"/>
        <dbReference type="ChEBI" id="CHEBI:15740"/>
        <dbReference type="ChEBI" id="CHEBI:49298"/>
        <dbReference type="ChEBI" id="CHEBI:64731"/>
        <dbReference type="EC" id="3.5.1.88"/>
    </reaction>
</comment>
<dbReference type="GO" id="GO:0042586">
    <property type="term" value="F:peptide deformylase activity"/>
    <property type="evidence" value="ECO:0007669"/>
    <property type="project" value="UniProtKB-UniRule"/>
</dbReference>